<dbReference type="AlphaFoldDB" id="A0A813EEY8"/>
<organism evidence="2 3">
    <name type="scientific">Polarella glacialis</name>
    <name type="common">Dinoflagellate</name>
    <dbReference type="NCBI Taxonomy" id="89957"/>
    <lineage>
        <taxon>Eukaryota</taxon>
        <taxon>Sar</taxon>
        <taxon>Alveolata</taxon>
        <taxon>Dinophyceae</taxon>
        <taxon>Suessiales</taxon>
        <taxon>Suessiaceae</taxon>
        <taxon>Polarella</taxon>
    </lineage>
</organism>
<evidence type="ECO:0000256" key="1">
    <source>
        <dbReference type="SAM" id="MobiDB-lite"/>
    </source>
</evidence>
<sequence>MRLRISKIEAPPSGEANNNSDDNNSNNNNDDGIFEASNWERWDQRGEPPGEPCIRARMDWGLLSLLEPEMLISASFGKRRGGKGELEFVSLTGDIYPSFYNNPKYE</sequence>
<reference evidence="2" key="1">
    <citation type="submission" date="2021-02" db="EMBL/GenBank/DDBJ databases">
        <authorList>
            <person name="Dougan E. K."/>
            <person name="Rhodes N."/>
            <person name="Thang M."/>
            <person name="Chan C."/>
        </authorList>
    </citation>
    <scope>NUCLEOTIDE SEQUENCE</scope>
</reference>
<accession>A0A813EEY8</accession>
<feature type="compositionally biased region" description="Basic and acidic residues" evidence="1">
    <location>
        <begin position="38"/>
        <end position="51"/>
    </location>
</feature>
<gene>
    <name evidence="2" type="ORF">PGLA1383_LOCUS14684</name>
</gene>
<evidence type="ECO:0000313" key="3">
    <source>
        <dbReference type="Proteomes" id="UP000654075"/>
    </source>
</evidence>
<keyword evidence="3" id="KW-1185">Reference proteome</keyword>
<evidence type="ECO:0000313" key="2">
    <source>
        <dbReference type="EMBL" id="CAE8596216.1"/>
    </source>
</evidence>
<protein>
    <submittedName>
        <fullName evidence="2">Uncharacterized protein</fullName>
    </submittedName>
</protein>
<dbReference type="Proteomes" id="UP000654075">
    <property type="component" value="Unassembled WGS sequence"/>
</dbReference>
<dbReference type="EMBL" id="CAJNNV010008422">
    <property type="protein sequence ID" value="CAE8596216.1"/>
    <property type="molecule type" value="Genomic_DNA"/>
</dbReference>
<name>A0A813EEY8_POLGL</name>
<proteinExistence type="predicted"/>
<comment type="caution">
    <text evidence="2">The sequence shown here is derived from an EMBL/GenBank/DDBJ whole genome shotgun (WGS) entry which is preliminary data.</text>
</comment>
<feature type="region of interest" description="Disordered" evidence="1">
    <location>
        <begin position="1"/>
        <end position="51"/>
    </location>
</feature>
<feature type="compositionally biased region" description="Low complexity" evidence="1">
    <location>
        <begin position="17"/>
        <end position="31"/>
    </location>
</feature>